<feature type="domain" description="EccD-like transmembrane" evidence="8">
    <location>
        <begin position="116"/>
        <end position="452"/>
    </location>
</feature>
<evidence type="ECO:0000256" key="1">
    <source>
        <dbReference type="ARBA" id="ARBA00004651"/>
    </source>
</evidence>
<feature type="transmembrane region" description="Helical" evidence="7">
    <location>
        <begin position="144"/>
        <end position="163"/>
    </location>
</feature>
<sequence>MTNGLARVTISAPQRRVDVALSEQVPLAELLPDVLWHAGEGLADDGERHGGWVLRRTDGALLATAQALLPQGVRDGEVLHLVPARAHWPELEYDDVVEAIADGARRRGGAWSPTATRTAGLAGAAVPLAVGLLALLAGGPAHRGGWLAAAVVAVLLTVAGTVASRANGDGAAGATLGGYAQPYAFVAGALAVGSGDPVGLFGPVRWVGAPELLAGSVALLLVTLLGLLGLLGVASRLRVFVAGVTVGLVGAGAALGGLLLAPAGTAAVLLSTLVFAVGAIPLLAIRLGKLPLPPITLPAATPAAEPERARDLPDRSRVHAAVTRTEEMLTGMLLGHALLAVAAAAVLGVAGGTAGPVLVAVTSAVLLLRSRLFVALRHRVPTVLAGLAGYAVLGTVLVGRADDAGRLALVLGGAALVLGGAALALVAVAAGTGYARRPVSPYLGRIADLTDTRWWSPWCRSPVRCSTCTTGPGGCSVERPTGPARQRSSVGGFAARLGVARPLVGGVDLGLGLGTADPGRALHRLAGLQVLVHLEEVLDLQPVELAQVVDVAQVLLAGVLVGHAEDLVVAALFVRHPEHADGAAADQAAREGRLGDQHQGVQRVAVLAQRALNEPVVRRVLGGREEGAVQPDPAGRVVHLVLVPVTLGDLNRHVEIHLHAPSSAHAG</sequence>
<dbReference type="AlphaFoldDB" id="A0A1N5ZU57"/>
<dbReference type="Pfam" id="PF08817">
    <property type="entry name" value="YukD"/>
    <property type="match status" value="1"/>
</dbReference>
<evidence type="ECO:0000256" key="3">
    <source>
        <dbReference type="ARBA" id="ARBA00022475"/>
    </source>
</evidence>
<comment type="similarity">
    <text evidence="2">Belongs to the EccD/Snm4 family.</text>
</comment>
<evidence type="ECO:0000256" key="4">
    <source>
        <dbReference type="ARBA" id="ARBA00022692"/>
    </source>
</evidence>
<gene>
    <name evidence="9" type="ORF">SAMN04489832_4425</name>
</gene>
<dbReference type="Pfam" id="PF19053">
    <property type="entry name" value="EccD"/>
    <property type="match status" value="1"/>
</dbReference>
<feature type="transmembrane region" description="Helical" evidence="7">
    <location>
        <begin position="170"/>
        <end position="192"/>
    </location>
</feature>
<dbReference type="Proteomes" id="UP000185124">
    <property type="component" value="Unassembled WGS sequence"/>
</dbReference>
<keyword evidence="4 7" id="KW-0812">Transmembrane</keyword>
<evidence type="ECO:0000256" key="5">
    <source>
        <dbReference type="ARBA" id="ARBA00022989"/>
    </source>
</evidence>
<reference evidence="10" key="1">
    <citation type="submission" date="2016-12" db="EMBL/GenBank/DDBJ databases">
        <authorList>
            <person name="Varghese N."/>
            <person name="Submissions S."/>
        </authorList>
    </citation>
    <scope>NUCLEOTIDE SEQUENCE [LARGE SCALE GENOMIC DNA]</scope>
    <source>
        <strain evidence="10">DSM 45599</strain>
    </source>
</reference>
<dbReference type="EMBL" id="FSQT01000002">
    <property type="protein sequence ID" value="SIN25220.1"/>
    <property type="molecule type" value="Genomic_DNA"/>
</dbReference>
<comment type="subcellular location">
    <subcellularLocation>
        <location evidence="1">Cell membrane</location>
        <topology evidence="1">Multi-pass membrane protein</topology>
    </subcellularLocation>
</comment>
<evidence type="ECO:0000313" key="9">
    <source>
        <dbReference type="EMBL" id="SIN25220.1"/>
    </source>
</evidence>
<dbReference type="InterPro" id="IPR024962">
    <property type="entry name" value="YukD-like"/>
</dbReference>
<evidence type="ECO:0000259" key="8">
    <source>
        <dbReference type="Pfam" id="PF19053"/>
    </source>
</evidence>
<evidence type="ECO:0000256" key="7">
    <source>
        <dbReference type="SAM" id="Phobius"/>
    </source>
</evidence>
<protein>
    <submittedName>
        <fullName evidence="9">Type VII secretion integral membrane protein EccD</fullName>
    </submittedName>
</protein>
<feature type="transmembrane region" description="Helical" evidence="7">
    <location>
        <begin position="212"/>
        <end position="233"/>
    </location>
</feature>
<name>A0A1N5ZU57_9ACTN</name>
<organism evidence="9 10">
    <name type="scientific">Micromonospora cremea</name>
    <dbReference type="NCBI Taxonomy" id="709881"/>
    <lineage>
        <taxon>Bacteria</taxon>
        <taxon>Bacillati</taxon>
        <taxon>Actinomycetota</taxon>
        <taxon>Actinomycetes</taxon>
        <taxon>Micromonosporales</taxon>
        <taxon>Micromonosporaceae</taxon>
        <taxon>Micromonospora</taxon>
    </lineage>
</organism>
<dbReference type="GO" id="GO:0005886">
    <property type="term" value="C:plasma membrane"/>
    <property type="evidence" value="ECO:0007669"/>
    <property type="project" value="UniProtKB-SubCell"/>
</dbReference>
<keyword evidence="3" id="KW-1003">Cell membrane</keyword>
<keyword evidence="5 7" id="KW-1133">Transmembrane helix</keyword>
<proteinExistence type="inferred from homology"/>
<dbReference type="InterPro" id="IPR044049">
    <property type="entry name" value="EccD_transm"/>
</dbReference>
<dbReference type="InterPro" id="IPR006707">
    <property type="entry name" value="T7SS_EccD"/>
</dbReference>
<feature type="transmembrane region" description="Helical" evidence="7">
    <location>
        <begin position="407"/>
        <end position="435"/>
    </location>
</feature>
<feature type="transmembrane region" description="Helical" evidence="7">
    <location>
        <begin position="333"/>
        <end position="351"/>
    </location>
</feature>
<accession>A0A1N5ZU57</accession>
<dbReference type="STRING" id="709881.SAMN04489832_4425"/>
<dbReference type="NCBIfam" id="TIGR03920">
    <property type="entry name" value="T7SS_EccD"/>
    <property type="match status" value="1"/>
</dbReference>
<feature type="transmembrane region" description="Helical" evidence="7">
    <location>
        <begin position="266"/>
        <end position="285"/>
    </location>
</feature>
<feature type="transmembrane region" description="Helical" evidence="7">
    <location>
        <begin position="383"/>
        <end position="401"/>
    </location>
</feature>
<feature type="transmembrane region" description="Helical" evidence="7">
    <location>
        <begin position="115"/>
        <end position="138"/>
    </location>
</feature>
<evidence type="ECO:0000313" key="10">
    <source>
        <dbReference type="Proteomes" id="UP000185124"/>
    </source>
</evidence>
<evidence type="ECO:0000256" key="6">
    <source>
        <dbReference type="ARBA" id="ARBA00023136"/>
    </source>
</evidence>
<keyword evidence="10" id="KW-1185">Reference proteome</keyword>
<keyword evidence="6 7" id="KW-0472">Membrane</keyword>
<evidence type="ECO:0000256" key="2">
    <source>
        <dbReference type="ARBA" id="ARBA00006162"/>
    </source>
</evidence>
<dbReference type="Gene3D" id="3.10.20.90">
    <property type="entry name" value="Phosphatidylinositol 3-kinase Catalytic Subunit, Chain A, domain 1"/>
    <property type="match status" value="1"/>
</dbReference>
<feature type="transmembrane region" description="Helical" evidence="7">
    <location>
        <begin position="240"/>
        <end position="260"/>
    </location>
</feature>